<organism evidence="7 8">
    <name type="scientific">Allochromatium palmeri</name>
    <dbReference type="NCBI Taxonomy" id="231048"/>
    <lineage>
        <taxon>Bacteria</taxon>
        <taxon>Pseudomonadati</taxon>
        <taxon>Pseudomonadota</taxon>
        <taxon>Gammaproteobacteria</taxon>
        <taxon>Chromatiales</taxon>
        <taxon>Chromatiaceae</taxon>
        <taxon>Allochromatium</taxon>
    </lineage>
</organism>
<evidence type="ECO:0000256" key="2">
    <source>
        <dbReference type="ARBA" id="ARBA00022603"/>
    </source>
</evidence>
<dbReference type="Pfam" id="PF02353">
    <property type="entry name" value="CMAS"/>
    <property type="match status" value="1"/>
</dbReference>
<keyword evidence="3 7" id="KW-0808">Transferase</keyword>
<keyword evidence="8" id="KW-1185">Reference proteome</keyword>
<dbReference type="CDD" id="cd02440">
    <property type="entry name" value="AdoMet_MTases"/>
    <property type="match status" value="1"/>
</dbReference>
<reference evidence="7 8" key="1">
    <citation type="submission" date="2019-11" db="EMBL/GenBank/DDBJ databases">
        <title>Whole-genome sequence of the anaerobic purple sulfur bacterium Allochromatium palmeri DSM 15591.</title>
        <authorList>
            <person name="Kyndt J.A."/>
            <person name="Meyer T.E."/>
        </authorList>
    </citation>
    <scope>NUCLEOTIDE SEQUENCE [LARGE SCALE GENOMIC DNA]</scope>
    <source>
        <strain evidence="7 8">DSM 15591</strain>
    </source>
</reference>
<feature type="domain" description="DUF7884" evidence="6">
    <location>
        <begin position="22"/>
        <end position="88"/>
    </location>
</feature>
<dbReference type="PANTHER" id="PTHR43667">
    <property type="entry name" value="CYCLOPROPANE-FATTY-ACYL-PHOSPHOLIPID SYNTHASE"/>
    <property type="match status" value="1"/>
</dbReference>
<dbReference type="RefSeq" id="WP_155451343.1">
    <property type="nucleotide sequence ID" value="NZ_WNKT01000053.1"/>
</dbReference>
<dbReference type="GO" id="GO:0008610">
    <property type="term" value="P:lipid biosynthetic process"/>
    <property type="evidence" value="ECO:0007669"/>
    <property type="project" value="InterPro"/>
</dbReference>
<dbReference type="GO" id="GO:0032259">
    <property type="term" value="P:methylation"/>
    <property type="evidence" value="ECO:0007669"/>
    <property type="project" value="UniProtKB-KW"/>
</dbReference>
<evidence type="ECO:0000256" key="5">
    <source>
        <dbReference type="ARBA" id="ARBA00023098"/>
    </source>
</evidence>
<evidence type="ECO:0000259" key="6">
    <source>
        <dbReference type="Pfam" id="PF25371"/>
    </source>
</evidence>
<dbReference type="InterPro" id="IPR029063">
    <property type="entry name" value="SAM-dependent_MTases_sf"/>
</dbReference>
<dbReference type="OrthoDB" id="9782855at2"/>
<dbReference type="PIRSF" id="PIRSF003085">
    <property type="entry name" value="CMAS"/>
    <property type="match status" value="1"/>
</dbReference>
<protein>
    <submittedName>
        <fullName evidence="7">Methyltransferase domain-containing protein</fullName>
    </submittedName>
</protein>
<keyword evidence="5" id="KW-0443">Lipid metabolism</keyword>
<evidence type="ECO:0000256" key="1">
    <source>
        <dbReference type="ARBA" id="ARBA00010815"/>
    </source>
</evidence>
<comment type="caution">
    <text evidence="7">The sequence shown here is derived from an EMBL/GenBank/DDBJ whole genome shotgun (WGS) entry which is preliminary data.</text>
</comment>
<dbReference type="Gene3D" id="3.40.50.150">
    <property type="entry name" value="Vaccinia Virus protein VP39"/>
    <property type="match status" value="1"/>
</dbReference>
<dbReference type="EMBL" id="WNKT01000053">
    <property type="protein sequence ID" value="MTW22781.1"/>
    <property type="molecule type" value="Genomic_DNA"/>
</dbReference>
<sequence>MSQCATVFGASATDRLARLIQKRVFGDRVKIPLEVRLWGGRTYRFGAGEPAVKILVKDRKGLSALRRLDELRICEAYMNGSLDVLGDMLGFASLRPGLHDHHPLYDLWQRIVPWLVGRIKTDRHAIAAHYDVASDFYLQFLDPTRCYSQAVFERDDEPLETAQRRKLDFAIDACHLKPGDRVLDVGGGWGSFTEQAGARGIQVTSLTISHESEEYLSDLIDRLQLPCRVVNQDFLAYRASEPYDAIVILGVMEHLPDYPAVLRQFQRLLKPGGRVYLDASASRNKYDKPSFIARYIFPADHAFLCLHEFLHEVAKSPLEVLRVDNDRHNYYLTCKAWAENLEAAREDIIARWGETLYRRFRLYLWGSAQAFLSGGADAFRVVLERPLEA</sequence>
<evidence type="ECO:0000256" key="4">
    <source>
        <dbReference type="ARBA" id="ARBA00022691"/>
    </source>
</evidence>
<dbReference type="InterPro" id="IPR003333">
    <property type="entry name" value="CMAS"/>
</dbReference>
<dbReference type="SUPFAM" id="SSF53335">
    <property type="entry name" value="S-adenosyl-L-methionine-dependent methyltransferases"/>
    <property type="match status" value="1"/>
</dbReference>
<comment type="similarity">
    <text evidence="1">Belongs to the CFA/CMAS family.</text>
</comment>
<evidence type="ECO:0000313" key="7">
    <source>
        <dbReference type="EMBL" id="MTW22781.1"/>
    </source>
</evidence>
<accession>A0A6N8EGN1</accession>
<dbReference type="GO" id="GO:0008168">
    <property type="term" value="F:methyltransferase activity"/>
    <property type="evidence" value="ECO:0007669"/>
    <property type="project" value="UniProtKB-KW"/>
</dbReference>
<dbReference type="InterPro" id="IPR057206">
    <property type="entry name" value="DUF7884"/>
</dbReference>
<dbReference type="Proteomes" id="UP000434044">
    <property type="component" value="Unassembled WGS sequence"/>
</dbReference>
<dbReference type="PANTHER" id="PTHR43667:SF1">
    <property type="entry name" value="CYCLOPROPANE-FATTY-ACYL-PHOSPHOLIPID SYNTHASE"/>
    <property type="match status" value="1"/>
</dbReference>
<dbReference type="AlphaFoldDB" id="A0A6N8EGN1"/>
<name>A0A6N8EGN1_9GAMM</name>
<proteinExistence type="inferred from homology"/>
<keyword evidence="4" id="KW-0949">S-adenosyl-L-methionine</keyword>
<dbReference type="Pfam" id="PF25371">
    <property type="entry name" value="DUF7884"/>
    <property type="match status" value="1"/>
</dbReference>
<keyword evidence="2 7" id="KW-0489">Methyltransferase</keyword>
<evidence type="ECO:0000256" key="3">
    <source>
        <dbReference type="ARBA" id="ARBA00022679"/>
    </source>
</evidence>
<gene>
    <name evidence="7" type="ORF">GJ668_17095</name>
</gene>
<dbReference type="InterPro" id="IPR050723">
    <property type="entry name" value="CFA/CMAS"/>
</dbReference>
<evidence type="ECO:0000313" key="8">
    <source>
        <dbReference type="Proteomes" id="UP000434044"/>
    </source>
</evidence>